<dbReference type="SMART" id="SM01057">
    <property type="entry name" value="Carb_anhydrase"/>
    <property type="match status" value="1"/>
</dbReference>
<keyword evidence="9" id="KW-0732">Signal</keyword>
<reference evidence="11" key="2">
    <citation type="submission" date="2025-08" db="UniProtKB">
        <authorList>
            <consortium name="Ensembl"/>
        </authorList>
    </citation>
    <scope>IDENTIFICATION</scope>
</reference>
<evidence type="ECO:0000256" key="4">
    <source>
        <dbReference type="ARBA" id="ARBA00022833"/>
    </source>
</evidence>
<keyword evidence="3" id="KW-0479">Metal-binding</keyword>
<dbReference type="GO" id="GO:0008270">
    <property type="term" value="F:zinc ion binding"/>
    <property type="evidence" value="ECO:0007669"/>
    <property type="project" value="InterPro"/>
</dbReference>
<feature type="signal peptide" evidence="9">
    <location>
        <begin position="1"/>
        <end position="20"/>
    </location>
</feature>
<dbReference type="AlphaFoldDB" id="A0AAY4AFN1"/>
<evidence type="ECO:0000256" key="1">
    <source>
        <dbReference type="ARBA" id="ARBA00010718"/>
    </source>
</evidence>
<feature type="domain" description="Alpha-carbonic anhydrase" evidence="10">
    <location>
        <begin position="25"/>
        <end position="286"/>
    </location>
</feature>
<dbReference type="PANTHER" id="PTHR18952:SF84">
    <property type="entry name" value="CARBONIC ANHYDRASE 14"/>
    <property type="match status" value="1"/>
</dbReference>
<dbReference type="Pfam" id="PF00194">
    <property type="entry name" value="Carb_anhydrase"/>
    <property type="match status" value="1"/>
</dbReference>
<keyword evidence="5" id="KW-0325">Glycoprotein</keyword>
<reference evidence="11" key="3">
    <citation type="submission" date="2025-09" db="UniProtKB">
        <authorList>
            <consortium name="Ensembl"/>
        </authorList>
    </citation>
    <scope>IDENTIFICATION</scope>
</reference>
<dbReference type="InterPro" id="IPR023561">
    <property type="entry name" value="Carbonic_anhydrase_a-class"/>
</dbReference>
<dbReference type="GeneTree" id="ENSGT00940000156893"/>
<dbReference type="GO" id="GO:0005886">
    <property type="term" value="C:plasma membrane"/>
    <property type="evidence" value="ECO:0007669"/>
    <property type="project" value="TreeGrafter"/>
</dbReference>
<evidence type="ECO:0000256" key="6">
    <source>
        <dbReference type="ARBA" id="ARBA00023239"/>
    </source>
</evidence>
<accession>A0AAY4AFN1</accession>
<dbReference type="Gene3D" id="3.10.200.10">
    <property type="entry name" value="Alpha carbonic anhydrase"/>
    <property type="match status" value="1"/>
</dbReference>
<feature type="compositionally biased region" description="Basic and acidic residues" evidence="7">
    <location>
        <begin position="343"/>
        <end position="358"/>
    </location>
</feature>
<dbReference type="PROSITE" id="PS51144">
    <property type="entry name" value="ALPHA_CA_2"/>
    <property type="match status" value="1"/>
</dbReference>
<dbReference type="Ensembl" id="ENSDCDT00010008073.1">
    <property type="protein sequence ID" value="ENSDCDP00010007689.1"/>
    <property type="gene ID" value="ENSDCDG00010003435.1"/>
</dbReference>
<dbReference type="EC" id="4.2.1.1" evidence="2"/>
<dbReference type="InterPro" id="IPR001148">
    <property type="entry name" value="CA_dom"/>
</dbReference>
<keyword evidence="6" id="KW-0456">Lyase</keyword>
<name>A0AAY4AFN1_9TELE</name>
<dbReference type="Proteomes" id="UP000694580">
    <property type="component" value="Chromosome 5"/>
</dbReference>
<keyword evidence="8" id="KW-0812">Transmembrane</keyword>
<dbReference type="SUPFAM" id="SSF51069">
    <property type="entry name" value="Carbonic anhydrase"/>
    <property type="match status" value="1"/>
</dbReference>
<protein>
    <recommendedName>
        <fullName evidence="2">carbonic anhydrase</fullName>
        <ecNumber evidence="2">4.2.1.1</ecNumber>
    </recommendedName>
</protein>
<evidence type="ECO:0000256" key="2">
    <source>
        <dbReference type="ARBA" id="ARBA00012925"/>
    </source>
</evidence>
<evidence type="ECO:0000256" key="3">
    <source>
        <dbReference type="ARBA" id="ARBA00022723"/>
    </source>
</evidence>
<dbReference type="GO" id="GO:0004089">
    <property type="term" value="F:carbonate dehydratase activity"/>
    <property type="evidence" value="ECO:0007669"/>
    <property type="project" value="UniProtKB-EC"/>
</dbReference>
<feature type="transmembrane region" description="Helical" evidence="8">
    <location>
        <begin position="298"/>
        <end position="320"/>
    </location>
</feature>
<reference evidence="11 12" key="1">
    <citation type="submission" date="2020-06" db="EMBL/GenBank/DDBJ databases">
        <authorList>
            <consortium name="Wellcome Sanger Institute Data Sharing"/>
        </authorList>
    </citation>
    <scope>NUCLEOTIDE SEQUENCE [LARGE SCALE GENOMIC DNA]</scope>
</reference>
<feature type="region of interest" description="Disordered" evidence="7">
    <location>
        <begin position="331"/>
        <end position="383"/>
    </location>
</feature>
<evidence type="ECO:0000256" key="5">
    <source>
        <dbReference type="ARBA" id="ARBA00023180"/>
    </source>
</evidence>
<evidence type="ECO:0000256" key="9">
    <source>
        <dbReference type="SAM" id="SignalP"/>
    </source>
</evidence>
<keyword evidence="8" id="KW-0472">Membrane</keyword>
<dbReference type="InterPro" id="IPR036398">
    <property type="entry name" value="CA_dom_sf"/>
</dbReference>
<gene>
    <name evidence="11" type="primary">CA14</name>
</gene>
<evidence type="ECO:0000256" key="8">
    <source>
        <dbReference type="SAM" id="Phobius"/>
    </source>
</evidence>
<dbReference type="PANTHER" id="PTHR18952">
    <property type="entry name" value="CARBONIC ANHYDRASE"/>
    <property type="match status" value="1"/>
</dbReference>
<proteinExistence type="inferred from homology"/>
<keyword evidence="12" id="KW-1185">Reference proteome</keyword>
<evidence type="ECO:0000259" key="10">
    <source>
        <dbReference type="PROSITE" id="PS51144"/>
    </source>
</evidence>
<evidence type="ECO:0000313" key="12">
    <source>
        <dbReference type="Proteomes" id="UP000694580"/>
    </source>
</evidence>
<sequence>MDYFLMSVFLLLLLWQCASCKVAEKPWTYSGHVGQSEWLELFPDCGGSDQSPIDIDSTQTKYEPKLPPVRPLGYNQHGHEPFTLFNNGHTVEIPLPSWMGVAGLPWQCSAVQLHLHWGNPMGVATGSEHTINGRSAAAELHIVHYNSELYVNMSMAKMQRDGLAVLGVLIESGEETNQGYANIINYLGRIKHAGQKVAIPAFDIRALLPKDLGRYFRYNGSLTTPPCYQSVLWTVFQETVMISETQLMKLETVLYSSTTEESERTALQDNYRTTQPLNQRTVLASFRKDSKVFSAGEISAIVVGSLCGCVGLALIIRFIVKTIRSTSSWDVLPSVRPAPQPRTTDKENSQKPETDVKMTAEPGRNEPAPQDPGFSNAEFQISV</sequence>
<feature type="chain" id="PRO_5044281097" description="carbonic anhydrase" evidence="9">
    <location>
        <begin position="21"/>
        <end position="383"/>
    </location>
</feature>
<evidence type="ECO:0000256" key="7">
    <source>
        <dbReference type="SAM" id="MobiDB-lite"/>
    </source>
</evidence>
<evidence type="ECO:0000313" key="11">
    <source>
        <dbReference type="Ensembl" id="ENSDCDP00010007689.1"/>
    </source>
</evidence>
<keyword evidence="4" id="KW-0862">Zinc</keyword>
<dbReference type="FunFam" id="3.10.200.10:FF:000003">
    <property type="entry name" value="Carbonic anhydrase 12"/>
    <property type="match status" value="1"/>
</dbReference>
<organism evidence="11 12">
    <name type="scientific">Denticeps clupeoides</name>
    <name type="common">denticle herring</name>
    <dbReference type="NCBI Taxonomy" id="299321"/>
    <lineage>
        <taxon>Eukaryota</taxon>
        <taxon>Metazoa</taxon>
        <taxon>Chordata</taxon>
        <taxon>Craniata</taxon>
        <taxon>Vertebrata</taxon>
        <taxon>Euteleostomi</taxon>
        <taxon>Actinopterygii</taxon>
        <taxon>Neopterygii</taxon>
        <taxon>Teleostei</taxon>
        <taxon>Clupei</taxon>
        <taxon>Clupeiformes</taxon>
        <taxon>Denticipitoidei</taxon>
        <taxon>Denticipitidae</taxon>
        <taxon>Denticeps</taxon>
    </lineage>
</organism>
<keyword evidence="8" id="KW-1133">Transmembrane helix</keyword>
<comment type="similarity">
    <text evidence="1">Belongs to the alpha-carbonic anhydrase family.</text>
</comment>